<evidence type="ECO:0000313" key="2">
    <source>
        <dbReference type="EMBL" id="JAA56120.1"/>
    </source>
</evidence>
<keyword evidence="1" id="KW-0472">Membrane</keyword>
<dbReference type="EMBL" id="GACK01008914">
    <property type="protein sequence ID" value="JAA56120.1"/>
    <property type="molecule type" value="mRNA"/>
</dbReference>
<keyword evidence="1" id="KW-0812">Transmembrane</keyword>
<protein>
    <submittedName>
        <fullName evidence="2">Uncharacterized protein</fullName>
    </submittedName>
</protein>
<name>L7LWF4_RHIPC</name>
<reference evidence="2" key="1">
    <citation type="submission" date="2012-11" db="EMBL/GenBank/DDBJ databases">
        <authorList>
            <person name="Lucero-Rivera Y.E."/>
            <person name="Tovar-Ramirez D."/>
        </authorList>
    </citation>
    <scope>NUCLEOTIDE SEQUENCE</scope>
    <source>
        <tissue evidence="2">Salivary gland</tissue>
    </source>
</reference>
<keyword evidence="1" id="KW-1133">Transmembrane helix</keyword>
<accession>L7LWF4</accession>
<evidence type="ECO:0000256" key="1">
    <source>
        <dbReference type="SAM" id="Phobius"/>
    </source>
</evidence>
<feature type="transmembrane region" description="Helical" evidence="1">
    <location>
        <begin position="43"/>
        <end position="69"/>
    </location>
</feature>
<organism evidence="2">
    <name type="scientific">Rhipicephalus pulchellus</name>
    <name type="common">Yellow backed tick</name>
    <name type="synonym">Dermacentor pulchellus</name>
    <dbReference type="NCBI Taxonomy" id="72859"/>
    <lineage>
        <taxon>Eukaryota</taxon>
        <taxon>Metazoa</taxon>
        <taxon>Ecdysozoa</taxon>
        <taxon>Arthropoda</taxon>
        <taxon>Chelicerata</taxon>
        <taxon>Arachnida</taxon>
        <taxon>Acari</taxon>
        <taxon>Parasitiformes</taxon>
        <taxon>Ixodida</taxon>
        <taxon>Ixodoidea</taxon>
        <taxon>Ixodidae</taxon>
        <taxon>Rhipicephalinae</taxon>
        <taxon>Rhipicephalus</taxon>
        <taxon>Rhipicephalus</taxon>
    </lineage>
</organism>
<proteinExistence type="evidence at transcript level"/>
<reference evidence="2" key="2">
    <citation type="journal article" date="2015" name="J. Proteomics">
        <title>Sexual differences in the sialomes of the zebra tick, Rhipicephalus pulchellus.</title>
        <authorList>
            <person name="Tan A.W."/>
            <person name="Francischetti I.M."/>
            <person name="Slovak M."/>
            <person name="Kini R.M."/>
            <person name="Ribeiro J.M."/>
        </authorList>
    </citation>
    <scope>NUCLEOTIDE SEQUENCE</scope>
    <source>
        <tissue evidence="2">Salivary gland</tissue>
    </source>
</reference>
<dbReference type="AlphaFoldDB" id="L7LWF4"/>
<sequence>MFFFVIFTCFLLCFLYLFPFISIFSLNFSFLSLSISRLLPLSIFIPGLCCHVSLATVAMSELNIIIKALEDFSLVRARAQYICYSWLYVVLPALRQAMTTAWIP</sequence>